<evidence type="ECO:0000256" key="7">
    <source>
        <dbReference type="ARBA" id="ARBA00024701"/>
    </source>
</evidence>
<comment type="function">
    <text evidence="7">Sigma factors are initiation factors that promote the attachment of RNA polymerase to specific initiation sites and are then released. Sigma-S contributes to the protection against external stress, thus playing a role in cellular fitness and survival.</text>
</comment>
<evidence type="ECO:0000256" key="1">
    <source>
        <dbReference type="ARBA" id="ARBA00007788"/>
    </source>
</evidence>
<feature type="domain" description="HTH luxR-type" evidence="8">
    <location>
        <begin position="147"/>
        <end position="174"/>
    </location>
</feature>
<evidence type="ECO:0000256" key="6">
    <source>
        <dbReference type="ARBA" id="ARBA00023163"/>
    </source>
</evidence>
<dbReference type="PANTHER" id="PTHR43133">
    <property type="entry name" value="RNA POLYMERASE ECF-TYPE SIGMA FACTO"/>
    <property type="match status" value="1"/>
</dbReference>
<dbReference type="AlphaFoldDB" id="A0A6C2UF99"/>
<dbReference type="SUPFAM" id="SSF88946">
    <property type="entry name" value="Sigma2 domain of RNA polymerase sigma factors"/>
    <property type="match status" value="1"/>
</dbReference>
<dbReference type="PROSITE" id="PS00622">
    <property type="entry name" value="HTH_LUXR_1"/>
    <property type="match status" value="1"/>
</dbReference>
<keyword evidence="6" id="KW-0804">Transcription</keyword>
<dbReference type="Pfam" id="PF04542">
    <property type="entry name" value="Sigma70_r2"/>
    <property type="match status" value="1"/>
</dbReference>
<dbReference type="InterPro" id="IPR039425">
    <property type="entry name" value="RNA_pol_sigma-70-like"/>
</dbReference>
<dbReference type="GO" id="GO:0016987">
    <property type="term" value="F:sigma factor activity"/>
    <property type="evidence" value="ECO:0007669"/>
    <property type="project" value="UniProtKB-KW"/>
</dbReference>
<dbReference type="SUPFAM" id="SSF46894">
    <property type="entry name" value="C-terminal effector domain of the bipartite response regulators"/>
    <property type="match status" value="1"/>
</dbReference>
<evidence type="ECO:0000256" key="3">
    <source>
        <dbReference type="ARBA" id="ARBA00023015"/>
    </source>
</evidence>
<gene>
    <name evidence="9" type="ORF">SCARR_00903</name>
</gene>
<dbReference type="Proteomes" id="UP000346198">
    <property type="component" value="Unassembled WGS sequence"/>
</dbReference>
<protein>
    <recommendedName>
        <fullName evidence="2">RNA polymerase sigma factor SigS</fullName>
    </recommendedName>
</protein>
<dbReference type="InterPro" id="IPR013325">
    <property type="entry name" value="RNA_pol_sigma_r2"/>
</dbReference>
<dbReference type="PANTHER" id="PTHR43133:SF8">
    <property type="entry name" value="RNA POLYMERASE SIGMA FACTOR HI_1459-RELATED"/>
    <property type="match status" value="1"/>
</dbReference>
<keyword evidence="10" id="KW-1185">Reference proteome</keyword>
<evidence type="ECO:0000313" key="9">
    <source>
        <dbReference type="EMBL" id="VGO18850.1"/>
    </source>
</evidence>
<organism evidence="9 10">
    <name type="scientific">Pontiella sulfatireligans</name>
    <dbReference type="NCBI Taxonomy" id="2750658"/>
    <lineage>
        <taxon>Bacteria</taxon>
        <taxon>Pseudomonadati</taxon>
        <taxon>Kiritimatiellota</taxon>
        <taxon>Kiritimatiellia</taxon>
        <taxon>Kiritimatiellales</taxon>
        <taxon>Pontiellaceae</taxon>
        <taxon>Pontiella</taxon>
    </lineage>
</organism>
<dbReference type="NCBIfam" id="TIGR02937">
    <property type="entry name" value="sigma70-ECF"/>
    <property type="match status" value="1"/>
</dbReference>
<keyword evidence="3" id="KW-0805">Transcription regulation</keyword>
<keyword evidence="4" id="KW-0731">Sigma factor</keyword>
<evidence type="ECO:0000256" key="5">
    <source>
        <dbReference type="ARBA" id="ARBA00023125"/>
    </source>
</evidence>
<dbReference type="InterPro" id="IPR016032">
    <property type="entry name" value="Sig_transdc_resp-reg_C-effctor"/>
</dbReference>
<accession>A0A6C2UF99</accession>
<dbReference type="Gene3D" id="1.10.1740.10">
    <property type="match status" value="1"/>
</dbReference>
<dbReference type="EMBL" id="CAAHFH010000001">
    <property type="protein sequence ID" value="VGO18850.1"/>
    <property type="molecule type" value="Genomic_DNA"/>
</dbReference>
<dbReference type="InterPro" id="IPR007627">
    <property type="entry name" value="RNA_pol_sigma70_r2"/>
</dbReference>
<proteinExistence type="inferred from homology"/>
<keyword evidence="5" id="KW-0238">DNA-binding</keyword>
<name>A0A6C2UF99_9BACT</name>
<dbReference type="GO" id="GO:0003677">
    <property type="term" value="F:DNA binding"/>
    <property type="evidence" value="ECO:0007669"/>
    <property type="project" value="UniProtKB-KW"/>
</dbReference>
<evidence type="ECO:0000256" key="4">
    <source>
        <dbReference type="ARBA" id="ARBA00023082"/>
    </source>
</evidence>
<comment type="similarity">
    <text evidence="1">Belongs to the sigma-70 factor family.</text>
</comment>
<evidence type="ECO:0000313" key="10">
    <source>
        <dbReference type="Proteomes" id="UP000346198"/>
    </source>
</evidence>
<dbReference type="InterPro" id="IPR014284">
    <property type="entry name" value="RNA_pol_sigma-70_dom"/>
</dbReference>
<reference evidence="9 10" key="1">
    <citation type="submission" date="2019-04" db="EMBL/GenBank/DDBJ databases">
        <authorList>
            <person name="Van Vliet M D."/>
        </authorList>
    </citation>
    <scope>NUCLEOTIDE SEQUENCE [LARGE SCALE GENOMIC DNA]</scope>
    <source>
        <strain evidence="9 10">F21</strain>
    </source>
</reference>
<evidence type="ECO:0000256" key="2">
    <source>
        <dbReference type="ARBA" id="ARBA00021245"/>
    </source>
</evidence>
<dbReference type="GO" id="GO:0006352">
    <property type="term" value="P:DNA-templated transcription initiation"/>
    <property type="evidence" value="ECO:0007669"/>
    <property type="project" value="InterPro"/>
</dbReference>
<evidence type="ECO:0000259" key="8">
    <source>
        <dbReference type="PROSITE" id="PS00622"/>
    </source>
</evidence>
<sequence length="187" mass="22362">MIERLQGNQDEQSWEDFLRIYRPYIHAIIRNMNIPEHEVDDIVQQVMLKLWKYIKSYSFEKRFRNWLSSVTANCVRDYINTKVKAAERLEEMSHDHRLSYLSAVRMPEIDRIAEREWGLYLTNLALERVGDLFSGKAMQVFMMSLEGMGAEEIARKMELKENSVYRLKNRVKVRLALEIEQLRSELE</sequence>
<dbReference type="InterPro" id="IPR000792">
    <property type="entry name" value="Tscrpt_reg_LuxR_C"/>
</dbReference>